<dbReference type="PANTHER" id="PTHR46696:SF1">
    <property type="entry name" value="CYTOCHROME P450 YJIB-RELATED"/>
    <property type="match status" value="1"/>
</dbReference>
<organism evidence="2">
    <name type="scientific">Streptomyces virginiae</name>
    <name type="common">Streptomyces cinnamonensis</name>
    <dbReference type="NCBI Taxonomy" id="1961"/>
    <lineage>
        <taxon>Bacteria</taxon>
        <taxon>Bacillati</taxon>
        <taxon>Actinomycetota</taxon>
        <taxon>Actinomycetes</taxon>
        <taxon>Kitasatosporales</taxon>
        <taxon>Streptomycetaceae</taxon>
        <taxon>Streptomyces</taxon>
    </lineage>
</organism>
<dbReference type="GO" id="GO:0020037">
    <property type="term" value="F:heme binding"/>
    <property type="evidence" value="ECO:0007669"/>
    <property type="project" value="InterPro"/>
</dbReference>
<comment type="similarity">
    <text evidence="1">Belongs to the cytochrome P450 family.</text>
</comment>
<dbReference type="GO" id="GO:0005506">
    <property type="term" value="F:iron ion binding"/>
    <property type="evidence" value="ECO:0007669"/>
    <property type="project" value="InterPro"/>
</dbReference>
<evidence type="ECO:0000256" key="1">
    <source>
        <dbReference type="ARBA" id="ARBA00010617"/>
    </source>
</evidence>
<dbReference type="GO" id="GO:0016705">
    <property type="term" value="F:oxidoreductase activity, acting on paired donors, with incorporation or reduction of molecular oxygen"/>
    <property type="evidence" value="ECO:0007669"/>
    <property type="project" value="InterPro"/>
</dbReference>
<dbReference type="AlphaFoldDB" id="K9MYX9"/>
<dbReference type="EMBL" id="JX119085">
    <property type="protein sequence ID" value="AFY08553.1"/>
    <property type="molecule type" value="Genomic_DNA"/>
</dbReference>
<dbReference type="SUPFAM" id="SSF48264">
    <property type="entry name" value="Cytochrome P450"/>
    <property type="match status" value="1"/>
</dbReference>
<dbReference type="Pfam" id="PF00067">
    <property type="entry name" value="p450"/>
    <property type="match status" value="1"/>
</dbReference>
<dbReference type="InterPro" id="IPR002397">
    <property type="entry name" value="Cyt_P450_B"/>
</dbReference>
<protein>
    <submittedName>
        <fullName evidence="2">Cytochrome P450 Svu025</fullName>
    </submittedName>
</protein>
<evidence type="ECO:0000313" key="2">
    <source>
        <dbReference type="EMBL" id="AFY08553.1"/>
    </source>
</evidence>
<dbReference type="InterPro" id="IPR036396">
    <property type="entry name" value="Cyt_P450_sf"/>
</dbReference>
<dbReference type="InterPro" id="IPR001128">
    <property type="entry name" value="Cyt_P450"/>
</dbReference>
<dbReference type="GO" id="GO:0004497">
    <property type="term" value="F:monooxygenase activity"/>
    <property type="evidence" value="ECO:0007669"/>
    <property type="project" value="InterPro"/>
</dbReference>
<proteinExistence type="inferred from homology"/>
<dbReference type="Gene3D" id="1.10.630.10">
    <property type="entry name" value="Cytochrome P450"/>
    <property type="match status" value="1"/>
</dbReference>
<sequence length="89" mass="10218">MRTAASDTERDGRRNRKGERVVLWVRSANRDEKECDRPKEFDLRRRHNRHLALGIGPHVCMGQTMARHQSPVPRAELVTSVVSFEQAGP</sequence>
<name>K9MYX9_STRVG</name>
<dbReference type="PANTHER" id="PTHR46696">
    <property type="entry name" value="P450, PUTATIVE (EUROFUNG)-RELATED"/>
    <property type="match status" value="1"/>
</dbReference>
<accession>K9MYX9</accession>
<dbReference type="PRINTS" id="PR00359">
    <property type="entry name" value="BP450"/>
</dbReference>
<reference evidence="2" key="1">
    <citation type="submission" date="2012-05" db="EMBL/GenBank/DDBJ databases">
        <title>Identification and functional analysis of cytochrome P450 complement in Streptomyces virginiae IBL14.</title>
        <authorList>
            <person name="Li Z.-Z."/>
            <person name="Tong W.-Y."/>
        </authorList>
    </citation>
    <scope>NUCLEOTIDE SEQUENCE</scope>
    <source>
        <strain evidence="2">IBL14</strain>
    </source>
</reference>